<dbReference type="InterPro" id="IPR003439">
    <property type="entry name" value="ABC_transporter-like_ATP-bd"/>
</dbReference>
<keyword evidence="2" id="KW-1003">Cell membrane</keyword>
<keyword evidence="8" id="KW-1185">Reference proteome</keyword>
<dbReference type="EMBL" id="SNYJ01000007">
    <property type="protein sequence ID" value="TDQ39762.1"/>
    <property type="molecule type" value="Genomic_DNA"/>
</dbReference>
<dbReference type="InterPro" id="IPR027417">
    <property type="entry name" value="P-loop_NTPase"/>
</dbReference>
<dbReference type="AlphaFoldDB" id="A0A4R6U306"/>
<dbReference type="SMART" id="SM00382">
    <property type="entry name" value="AAA"/>
    <property type="match status" value="1"/>
</dbReference>
<evidence type="ECO:0000256" key="3">
    <source>
        <dbReference type="ARBA" id="ARBA00022741"/>
    </source>
</evidence>
<dbReference type="Pfam" id="PF00005">
    <property type="entry name" value="ABC_tran"/>
    <property type="match status" value="1"/>
</dbReference>
<dbReference type="InterPro" id="IPR008995">
    <property type="entry name" value="Mo/tungstate-bd_C_term_dom"/>
</dbReference>
<dbReference type="InterPro" id="IPR003593">
    <property type="entry name" value="AAA+_ATPase"/>
</dbReference>
<gene>
    <name evidence="7" type="ORF">EV213_107129</name>
</gene>
<dbReference type="PROSITE" id="PS00211">
    <property type="entry name" value="ABC_TRANSPORTER_1"/>
    <property type="match status" value="1"/>
</dbReference>
<evidence type="ECO:0000256" key="5">
    <source>
        <dbReference type="ARBA" id="ARBA00023136"/>
    </source>
</evidence>
<dbReference type="GO" id="GO:0005524">
    <property type="term" value="F:ATP binding"/>
    <property type="evidence" value="ECO:0007669"/>
    <property type="project" value="UniProtKB-KW"/>
</dbReference>
<protein>
    <submittedName>
        <fullName evidence="7">Multiple sugar transport system ATP-binding protein/inositol-phosphate transport system ATP-binding protein</fullName>
    </submittedName>
</protein>
<accession>A0A4R6U306</accession>
<dbReference type="GO" id="GO:0055052">
    <property type="term" value="C:ATP-binding cassette (ABC) transporter complex, substrate-binding subunit-containing"/>
    <property type="evidence" value="ECO:0007669"/>
    <property type="project" value="TreeGrafter"/>
</dbReference>
<evidence type="ECO:0000256" key="4">
    <source>
        <dbReference type="ARBA" id="ARBA00022840"/>
    </source>
</evidence>
<dbReference type="InterPro" id="IPR012340">
    <property type="entry name" value="NA-bd_OB-fold"/>
</dbReference>
<dbReference type="FunFam" id="3.40.50.300:FF:000042">
    <property type="entry name" value="Maltose/maltodextrin ABC transporter, ATP-binding protein"/>
    <property type="match status" value="1"/>
</dbReference>
<dbReference type="Pfam" id="PF08402">
    <property type="entry name" value="TOBE_2"/>
    <property type="match status" value="1"/>
</dbReference>
<feature type="domain" description="ABC transporter" evidence="6">
    <location>
        <begin position="3"/>
        <end position="233"/>
    </location>
</feature>
<keyword evidence="4 7" id="KW-0067">ATP-binding</keyword>
<evidence type="ECO:0000313" key="8">
    <source>
        <dbReference type="Proteomes" id="UP000295632"/>
    </source>
</evidence>
<dbReference type="PROSITE" id="PS50893">
    <property type="entry name" value="ABC_TRANSPORTER_2"/>
    <property type="match status" value="1"/>
</dbReference>
<dbReference type="SUPFAM" id="SSF50331">
    <property type="entry name" value="MOP-like"/>
    <property type="match status" value="1"/>
</dbReference>
<dbReference type="RefSeq" id="WP_166639252.1">
    <property type="nucleotide sequence ID" value="NZ_SNYJ01000007.1"/>
</dbReference>
<sequence>MDVVMNNVTMMFQSSTAIKNTSLSFQSGRLTTLLGPSGCGKSTTLFLLAGIYKPSNGSIYFGDRDVTKVEPEDRGVGMVFQNYALYPHMSVLKNIMFPLKMMRVPKAERFERAMDMAKLVKIDHLADRKPKQLSGGQQQRVAIARALVKQPSLLLLDEPLSNLDARLRLEMRDEIRRIQQETKVTTVFVTHDQDEAMSIADHIALMHEGDLQQQGSGESLYRTPANQFVASFLGTPPMNWLNVSQTKNNSIMINETKSALALHHINLSDCSQEMVAGVRPEHVHIHERGALSGKVLQVYFIGRDRFAKIALKDGDISALLYQHQQVDVGDFVHAAFSEEHLHLFDKTTKENCFISREEDENERTTNVGIHG</sequence>
<evidence type="ECO:0000313" key="7">
    <source>
        <dbReference type="EMBL" id="TDQ39762.1"/>
    </source>
</evidence>
<comment type="caution">
    <text evidence="7">The sequence shown here is derived from an EMBL/GenBank/DDBJ whole genome shotgun (WGS) entry which is preliminary data.</text>
</comment>
<dbReference type="InterPro" id="IPR047641">
    <property type="entry name" value="ABC_transpr_MalK/UgpC-like"/>
</dbReference>
<keyword evidence="7" id="KW-0762">Sugar transport</keyword>
<dbReference type="Gene3D" id="3.40.50.300">
    <property type="entry name" value="P-loop containing nucleotide triphosphate hydrolases"/>
    <property type="match status" value="1"/>
</dbReference>
<organism evidence="7 8">
    <name type="scientific">Aureibacillus halotolerans</name>
    <dbReference type="NCBI Taxonomy" id="1508390"/>
    <lineage>
        <taxon>Bacteria</taxon>
        <taxon>Bacillati</taxon>
        <taxon>Bacillota</taxon>
        <taxon>Bacilli</taxon>
        <taxon>Bacillales</taxon>
        <taxon>Bacillaceae</taxon>
        <taxon>Aureibacillus</taxon>
    </lineage>
</organism>
<evidence type="ECO:0000256" key="1">
    <source>
        <dbReference type="ARBA" id="ARBA00022448"/>
    </source>
</evidence>
<dbReference type="GO" id="GO:0016887">
    <property type="term" value="F:ATP hydrolysis activity"/>
    <property type="evidence" value="ECO:0007669"/>
    <property type="project" value="InterPro"/>
</dbReference>
<dbReference type="CDD" id="cd03259">
    <property type="entry name" value="ABC_Carb_Solutes_like"/>
    <property type="match status" value="1"/>
</dbReference>
<dbReference type="GO" id="GO:0015408">
    <property type="term" value="F:ABC-type ferric iron transporter activity"/>
    <property type="evidence" value="ECO:0007669"/>
    <property type="project" value="InterPro"/>
</dbReference>
<dbReference type="Proteomes" id="UP000295632">
    <property type="component" value="Unassembled WGS sequence"/>
</dbReference>
<dbReference type="Gene3D" id="2.40.50.100">
    <property type="match status" value="1"/>
</dbReference>
<keyword evidence="5" id="KW-0472">Membrane</keyword>
<keyword evidence="1" id="KW-0813">Transport</keyword>
<evidence type="ECO:0000256" key="2">
    <source>
        <dbReference type="ARBA" id="ARBA00022475"/>
    </source>
</evidence>
<dbReference type="PANTHER" id="PTHR43875:SF1">
    <property type="entry name" value="OSMOPROTECTIVE COMPOUNDS UPTAKE ATP-BINDING PROTEIN GGTA"/>
    <property type="match status" value="1"/>
</dbReference>
<dbReference type="SUPFAM" id="SSF52540">
    <property type="entry name" value="P-loop containing nucleoside triphosphate hydrolases"/>
    <property type="match status" value="1"/>
</dbReference>
<keyword evidence="3" id="KW-0547">Nucleotide-binding</keyword>
<reference evidence="7 8" key="1">
    <citation type="submission" date="2019-03" db="EMBL/GenBank/DDBJ databases">
        <title>Genomic Encyclopedia of Type Strains, Phase IV (KMG-IV): sequencing the most valuable type-strain genomes for metagenomic binning, comparative biology and taxonomic classification.</title>
        <authorList>
            <person name="Goeker M."/>
        </authorList>
    </citation>
    <scope>NUCLEOTIDE SEQUENCE [LARGE SCALE GENOMIC DNA]</scope>
    <source>
        <strain evidence="7 8">DSM 28697</strain>
    </source>
</reference>
<dbReference type="InterPro" id="IPR015853">
    <property type="entry name" value="ABC_transpr_FbpC"/>
</dbReference>
<dbReference type="InterPro" id="IPR017871">
    <property type="entry name" value="ABC_transporter-like_CS"/>
</dbReference>
<dbReference type="Gene3D" id="2.40.50.140">
    <property type="entry name" value="Nucleic acid-binding proteins"/>
    <property type="match status" value="1"/>
</dbReference>
<name>A0A4R6U306_9BACI</name>
<dbReference type="PANTHER" id="PTHR43875">
    <property type="entry name" value="MALTODEXTRIN IMPORT ATP-BINDING PROTEIN MSMX"/>
    <property type="match status" value="1"/>
</dbReference>
<dbReference type="InterPro" id="IPR013611">
    <property type="entry name" value="Transp-assoc_OB_typ2"/>
</dbReference>
<evidence type="ECO:0000259" key="6">
    <source>
        <dbReference type="PROSITE" id="PS50893"/>
    </source>
</evidence>
<proteinExistence type="predicted"/>